<accession>A0A3N6PYJ7</accession>
<dbReference type="SUPFAM" id="SSF55048">
    <property type="entry name" value="Probable ACP-binding domain of malonyl-CoA ACP transacylase"/>
    <property type="match status" value="1"/>
</dbReference>
<dbReference type="InterPro" id="IPR049552">
    <property type="entry name" value="PKS_DH_N"/>
</dbReference>
<dbReference type="Pfam" id="PF21394">
    <property type="entry name" value="Beta-ketacyl_N"/>
    <property type="match status" value="1"/>
</dbReference>
<dbReference type="GO" id="GO:0004312">
    <property type="term" value="F:fatty acid synthase activity"/>
    <property type="evidence" value="ECO:0007669"/>
    <property type="project" value="TreeGrafter"/>
</dbReference>
<dbReference type="SMART" id="SM00826">
    <property type="entry name" value="PKS_DH"/>
    <property type="match status" value="1"/>
</dbReference>
<sequence>MHPPILNQGGLEQQLRIKSERPKHLLTLSAKTEKALAELVSCYQNHLQIHSELKLEDICYTANSGRFHFHHRLAILASNLEELVSKLAHHQKAAKVAGLYTNKVSDNNSQPKKAFLFTGQGSQYLNMGKELYQTQPLFRHTVDQCSQLLQPYLEHSLLSVIYPDTQTTQNSDLINQTAYTQPALFAIEYALCQLWQSWGIKPDILMGHSVGEYVAACIAGIFSLEDGLKLIAHRGRLMQQLPSGGQMVVVRAAEAEIKSIIAPDSEQVAIAAINGPENVVISGATPEIAEIVSLLTAKGIKTTTLKVSHGFHSPVMQEMLNSFETQARQISYHAPEIPIISNVTGERAAPSIATAEYWVNHVMKPVRFADSIKTLETEDYGIFIEIGPKPILLGMGSQCVGENKYLWLASLREEVGAWEQMLCSLGKLYVQGVDIDWTGFHRKSLCNKVLLPTYPFQRQRYWVETNSCLPKKAVLHPLLRERLHIVGLENQILFQTQLSASEPSYLNDHQVFGQPVLPAAAYLEMALAAGVAIFQDSNLILEEVNIYQALILSEKKAKTLQLILKPDQKNGYTFEIFSLNIAEEQQAPVWTLHISGKLLRGEIPEEKRGFDLSLIEQEYGKQMSISSFYESLTEFGMYYGSNFQGVQKLYVSQEKALSFSQLPPHLSLQSQSYQIHPILLDSCLHSGYALRLAKKDELSKNIDIYLPIELKRLKLYRPFTSQLWSQVQLSSPQELDPETVSSNFNLFNEEGALIAEIEGLTSKRTSSKALLNLISTQRQKELQDWFYQLQWQPIYSVSGVYQNIIPEMELSHWLIFTDTKGKGKSLAAHLQQLGQEITLVYPGESWQKLSCGVYQINPSNSQDFESLYQQILTETKSPIKYVIHLWSLDSLPSEQLTITGLEQAEKLGCASVLHLVQSLAKNHQYSIPKLWLVTEGAQLVLNLEELAIAQTPLWGLGKVISLEHPQLWGGLIDLEPTGGEKQIEILLNQITSNSTEDHLSIRGDKTYVARLVKQSPRKSQSYQWQSEGTYLITGGLGALGLHTAKWMVEKGVRNIVFISRSSPDQTKQAAIANLEEQGTRVLVAQTKQAAIANLEEQGTRVLVAQADVSHQEELRAVLEQIQLTMPPLKGIIHAAGVAEFEPLTQMGLSQMSTILQPKVRGGWLLHQLTKDIKIDFFICFSSIAALWGSVGQAHYAAANHFLDGLVHYRTSIGLPGLTINWGPWTGGGMADTEQLLELRKRGIKPLSPSQALVALEQLLDSSEIQTGLANVDWSIFKQLYEIGRVRLLLEEIEVKPGQTQLLNDSNQLATKAKQERILSQLKLANDEETEKILLAYLLEEIAQVLGIKIEKIELEQPLTMMGIDSLMAV</sequence>
<dbReference type="Pfam" id="PF08659">
    <property type="entry name" value="KR"/>
    <property type="match status" value="1"/>
</dbReference>
<dbReference type="Gene3D" id="1.10.1200.10">
    <property type="entry name" value="ACP-like"/>
    <property type="match status" value="1"/>
</dbReference>
<keyword evidence="2" id="KW-0597">Phosphoprotein</keyword>
<comment type="caution">
    <text evidence="7">The sequence shown here is derived from an EMBL/GenBank/DDBJ whole genome shotgun (WGS) entry which is preliminary data.</text>
</comment>
<reference evidence="7 8" key="1">
    <citation type="journal article" date="2018" name="ACS Chem. Biol.">
        <title>Ketoreductase domain dysfunction expands chemodiversity: malyngamide biosynthesis in the cyanobacterium Okeania hirsuta.</title>
        <authorList>
            <person name="Moss N.A."/>
            <person name="Leao T."/>
            <person name="Rankin M."/>
            <person name="McCullough T.M."/>
            <person name="Qu P."/>
            <person name="Korobeynikov A."/>
            <person name="Smith J.L."/>
            <person name="Gerwick L."/>
            <person name="Gerwick W.H."/>
        </authorList>
    </citation>
    <scope>NUCLEOTIDE SEQUENCE [LARGE SCALE GENOMIC DNA]</scope>
    <source>
        <strain evidence="7 8">PAB10Feb10-1</strain>
    </source>
</reference>
<dbReference type="InterPro" id="IPR042104">
    <property type="entry name" value="PKS_dehydratase_sf"/>
</dbReference>
<dbReference type="PANTHER" id="PTHR43775">
    <property type="entry name" value="FATTY ACID SYNTHASE"/>
    <property type="match status" value="1"/>
</dbReference>
<dbReference type="Gene3D" id="3.40.366.10">
    <property type="entry name" value="Malonyl-Coenzyme A Acyl Carrier Protein, domain 2"/>
    <property type="match status" value="1"/>
</dbReference>
<dbReference type="PANTHER" id="PTHR43775:SF37">
    <property type="entry name" value="SI:DKEY-61P9.11"/>
    <property type="match status" value="1"/>
</dbReference>
<dbReference type="RefSeq" id="WP_124154470.1">
    <property type="nucleotide sequence ID" value="NZ_CAWOLW010000246.1"/>
</dbReference>
<dbReference type="InterPro" id="IPR020807">
    <property type="entry name" value="PKS_DH"/>
</dbReference>
<dbReference type="InterPro" id="IPR014043">
    <property type="entry name" value="Acyl_transferase_dom"/>
</dbReference>
<dbReference type="InterPro" id="IPR057326">
    <property type="entry name" value="KR_dom"/>
</dbReference>
<dbReference type="Pfam" id="PF21089">
    <property type="entry name" value="PKS_DH_N"/>
    <property type="match status" value="1"/>
</dbReference>
<name>A0A3N6PYJ7_9CYAN</name>
<proteinExistence type="predicted"/>
<feature type="active site" description="Proton acceptor; for dehydratase activity" evidence="4">
    <location>
        <position position="509"/>
    </location>
</feature>
<dbReference type="SUPFAM" id="SSF47336">
    <property type="entry name" value="ACP-like"/>
    <property type="match status" value="1"/>
</dbReference>
<gene>
    <name evidence="7" type="ORF">D5R40_08155</name>
</gene>
<dbReference type="SMART" id="SM00822">
    <property type="entry name" value="PKS_KR"/>
    <property type="match status" value="1"/>
</dbReference>
<organism evidence="7 8">
    <name type="scientific">Okeania hirsuta</name>
    <dbReference type="NCBI Taxonomy" id="1458930"/>
    <lineage>
        <taxon>Bacteria</taxon>
        <taxon>Bacillati</taxon>
        <taxon>Cyanobacteriota</taxon>
        <taxon>Cyanophyceae</taxon>
        <taxon>Oscillatoriophycideae</taxon>
        <taxon>Oscillatoriales</taxon>
        <taxon>Microcoleaceae</taxon>
        <taxon>Okeania</taxon>
    </lineage>
</organism>
<dbReference type="InterPro" id="IPR036291">
    <property type="entry name" value="NAD(P)-bd_dom_sf"/>
</dbReference>
<dbReference type="SUPFAM" id="SSF52151">
    <property type="entry name" value="FabD/lysophospholipase-like"/>
    <property type="match status" value="1"/>
</dbReference>
<dbReference type="PROSITE" id="PS50075">
    <property type="entry name" value="CARRIER"/>
    <property type="match status" value="1"/>
</dbReference>
<dbReference type="Gene3D" id="3.10.129.110">
    <property type="entry name" value="Polyketide synthase dehydratase"/>
    <property type="match status" value="1"/>
</dbReference>
<dbReference type="FunFam" id="3.40.366.10:FF:000002">
    <property type="entry name" value="Probable polyketide synthase 2"/>
    <property type="match status" value="1"/>
</dbReference>
<dbReference type="OrthoDB" id="499075at2"/>
<dbReference type="InterPro" id="IPR001227">
    <property type="entry name" value="Ac_transferase_dom_sf"/>
</dbReference>
<dbReference type="Pfam" id="PF14765">
    <property type="entry name" value="PS-DH"/>
    <property type="match status" value="1"/>
</dbReference>
<protein>
    <submittedName>
        <fullName evidence="7">SDR family NAD(P)-dependent oxidoreductase</fullName>
    </submittedName>
</protein>
<dbReference type="CDD" id="cd08955">
    <property type="entry name" value="KR_2_FAS_SDR_x"/>
    <property type="match status" value="1"/>
</dbReference>
<feature type="region of interest" description="N-terminal hotdog fold" evidence="4">
    <location>
        <begin position="476"/>
        <end position="605"/>
    </location>
</feature>
<dbReference type="EMBL" id="RCBY01000032">
    <property type="protein sequence ID" value="RQH48211.1"/>
    <property type="molecule type" value="Genomic_DNA"/>
</dbReference>
<dbReference type="Proteomes" id="UP000269154">
    <property type="component" value="Unassembled WGS sequence"/>
</dbReference>
<evidence type="ECO:0000256" key="1">
    <source>
        <dbReference type="ARBA" id="ARBA00022450"/>
    </source>
</evidence>
<dbReference type="Pfam" id="PF00698">
    <property type="entry name" value="Acyl_transf_1"/>
    <property type="match status" value="1"/>
</dbReference>
<feature type="active site" description="Proton donor; for dehydratase activity" evidence="4">
    <location>
        <position position="681"/>
    </location>
</feature>
<keyword evidence="3" id="KW-0808">Transferase</keyword>
<dbReference type="InterPro" id="IPR009081">
    <property type="entry name" value="PP-bd_ACP"/>
</dbReference>
<evidence type="ECO:0000256" key="4">
    <source>
        <dbReference type="PROSITE-ProRule" id="PRU01363"/>
    </source>
</evidence>
<dbReference type="SMART" id="SM00827">
    <property type="entry name" value="PKS_AT"/>
    <property type="match status" value="1"/>
</dbReference>
<feature type="region of interest" description="C-terminal hotdog fold" evidence="4">
    <location>
        <begin position="620"/>
        <end position="771"/>
    </location>
</feature>
<keyword evidence="8" id="KW-1185">Reference proteome</keyword>
<dbReference type="InterPro" id="IPR013968">
    <property type="entry name" value="PKS_KR"/>
</dbReference>
<evidence type="ECO:0000259" key="6">
    <source>
        <dbReference type="PROSITE" id="PS52019"/>
    </source>
</evidence>
<dbReference type="Pfam" id="PF22621">
    <property type="entry name" value="CurL-like_PKS_C"/>
    <property type="match status" value="1"/>
</dbReference>
<feature type="domain" description="PKS/mFAS DH" evidence="6">
    <location>
        <begin position="476"/>
        <end position="771"/>
    </location>
</feature>
<dbReference type="SUPFAM" id="SSF51735">
    <property type="entry name" value="NAD(P)-binding Rossmann-fold domains"/>
    <property type="match status" value="2"/>
</dbReference>
<feature type="domain" description="Carrier" evidence="5">
    <location>
        <begin position="1328"/>
        <end position="1369"/>
    </location>
</feature>
<dbReference type="InterPro" id="IPR016035">
    <property type="entry name" value="Acyl_Trfase/lysoPLipase"/>
</dbReference>
<dbReference type="PROSITE" id="PS52019">
    <property type="entry name" value="PKS_MFAS_DH"/>
    <property type="match status" value="1"/>
</dbReference>
<dbReference type="GO" id="GO:0006633">
    <property type="term" value="P:fatty acid biosynthetic process"/>
    <property type="evidence" value="ECO:0007669"/>
    <property type="project" value="TreeGrafter"/>
</dbReference>
<evidence type="ECO:0000256" key="3">
    <source>
        <dbReference type="ARBA" id="ARBA00022679"/>
    </source>
</evidence>
<dbReference type="InterPro" id="IPR049490">
    <property type="entry name" value="C883_1060-like_KR_N"/>
</dbReference>
<evidence type="ECO:0000259" key="5">
    <source>
        <dbReference type="PROSITE" id="PS50075"/>
    </source>
</evidence>
<evidence type="ECO:0000256" key="2">
    <source>
        <dbReference type="ARBA" id="ARBA00022553"/>
    </source>
</evidence>
<dbReference type="Pfam" id="PF00550">
    <property type="entry name" value="PP-binding"/>
    <property type="match status" value="1"/>
</dbReference>
<dbReference type="InterPro" id="IPR049900">
    <property type="entry name" value="PKS_mFAS_DH"/>
</dbReference>
<evidence type="ECO:0000313" key="7">
    <source>
        <dbReference type="EMBL" id="RQH48211.1"/>
    </source>
</evidence>
<dbReference type="Gene3D" id="3.30.70.3290">
    <property type="match status" value="1"/>
</dbReference>
<dbReference type="InterPro" id="IPR049551">
    <property type="entry name" value="PKS_DH_C"/>
</dbReference>
<dbReference type="InterPro" id="IPR016036">
    <property type="entry name" value="Malonyl_transacylase_ACP-bd"/>
</dbReference>
<dbReference type="InterPro" id="IPR050091">
    <property type="entry name" value="PKS_NRPS_Biosynth_Enz"/>
</dbReference>
<dbReference type="Gene3D" id="3.40.50.720">
    <property type="entry name" value="NAD(P)-binding Rossmann-like Domain"/>
    <property type="match status" value="1"/>
</dbReference>
<evidence type="ECO:0000313" key="8">
    <source>
        <dbReference type="Proteomes" id="UP000269154"/>
    </source>
</evidence>
<keyword evidence="1" id="KW-0596">Phosphopantetheine</keyword>
<dbReference type="InterPro" id="IPR036736">
    <property type="entry name" value="ACP-like_sf"/>
</dbReference>